<organism evidence="1 2">
    <name type="scientific">Amborella trichopoda</name>
    <dbReference type="NCBI Taxonomy" id="13333"/>
    <lineage>
        <taxon>Eukaryota</taxon>
        <taxon>Viridiplantae</taxon>
        <taxon>Streptophyta</taxon>
        <taxon>Embryophyta</taxon>
        <taxon>Tracheophyta</taxon>
        <taxon>Spermatophyta</taxon>
        <taxon>Magnoliopsida</taxon>
        <taxon>Amborellales</taxon>
        <taxon>Amborellaceae</taxon>
        <taxon>Amborella</taxon>
    </lineage>
</organism>
<dbReference type="AlphaFoldDB" id="W1NLT4"/>
<dbReference type="HOGENOM" id="CLU_2200443_0_0_1"/>
<accession>W1NLT4</accession>
<name>W1NLT4_AMBTC</name>
<proteinExistence type="predicted"/>
<evidence type="ECO:0000313" key="1">
    <source>
        <dbReference type="EMBL" id="ERM96481.1"/>
    </source>
</evidence>
<keyword evidence="2" id="KW-1185">Reference proteome</keyword>
<protein>
    <submittedName>
        <fullName evidence="1">Uncharacterized protein</fullName>
    </submittedName>
</protein>
<reference evidence="2" key="1">
    <citation type="journal article" date="2013" name="Science">
        <title>The Amborella genome and the evolution of flowering plants.</title>
        <authorList>
            <consortium name="Amborella Genome Project"/>
        </authorList>
    </citation>
    <scope>NUCLEOTIDE SEQUENCE [LARGE SCALE GENOMIC DNA]</scope>
</reference>
<dbReference type="EMBL" id="KI397142">
    <property type="protein sequence ID" value="ERM96481.1"/>
    <property type="molecule type" value="Genomic_DNA"/>
</dbReference>
<sequence length="108" mass="12334">MGDEVVRFSGLLQEHRKHDVMGNEEVGPSGSLQEHIKEGEEAINDRGLVLVRYINHGLVRYIKHNVQDKVFELPEKYIPPFTVIGKGAYGMEMYPCFVILLIYVSVVF</sequence>
<evidence type="ECO:0000313" key="2">
    <source>
        <dbReference type="Proteomes" id="UP000017836"/>
    </source>
</evidence>
<dbReference type="Gramene" id="ERM96481">
    <property type="protein sequence ID" value="ERM96481"/>
    <property type="gene ID" value="AMTR_s00001p00258440"/>
</dbReference>
<dbReference type="Proteomes" id="UP000017836">
    <property type="component" value="Unassembled WGS sequence"/>
</dbReference>
<gene>
    <name evidence="1" type="ORF">AMTR_s00001p00258440</name>
</gene>